<feature type="domain" description="ATPase of the ABC class N-terminal" evidence="2">
    <location>
        <begin position="6"/>
        <end position="163"/>
    </location>
</feature>
<dbReference type="PANTHER" id="PTHR38149:SF1">
    <property type="entry name" value="ATPASE"/>
    <property type="match status" value="1"/>
</dbReference>
<organism evidence="3 4">
    <name type="scientific">Aeropyrum camini SY1 = JCM 12091</name>
    <dbReference type="NCBI Taxonomy" id="1198449"/>
    <lineage>
        <taxon>Archaea</taxon>
        <taxon>Thermoproteota</taxon>
        <taxon>Thermoprotei</taxon>
        <taxon>Desulfurococcales</taxon>
        <taxon>Desulfurococcaceae</taxon>
        <taxon>Aeropyrum</taxon>
    </lineage>
</organism>
<proteinExistence type="predicted"/>
<dbReference type="Proteomes" id="UP000016887">
    <property type="component" value="Chromosome"/>
</dbReference>
<dbReference type="PANTHER" id="PTHR38149">
    <property type="entry name" value="ATPASE"/>
    <property type="match status" value="1"/>
</dbReference>
<dbReference type="KEGG" id="acj:ACAM_1134"/>
<evidence type="ECO:0000313" key="4">
    <source>
        <dbReference type="Proteomes" id="UP000016887"/>
    </source>
</evidence>
<evidence type="ECO:0000259" key="1">
    <source>
        <dbReference type="Pfam" id="PF09818"/>
    </source>
</evidence>
<dbReference type="Pfam" id="PF09818">
    <property type="entry name" value="ABC_ATPase"/>
    <property type="match status" value="1"/>
</dbReference>
<keyword evidence="4" id="KW-1185">Reference proteome</keyword>
<dbReference type="Pfam" id="PF20446">
    <property type="entry name" value="ABC_N"/>
    <property type="match status" value="1"/>
</dbReference>
<name>U3TF58_9CREN</name>
<dbReference type="eggNOG" id="arCOG01746">
    <property type="taxonomic scope" value="Archaea"/>
</dbReference>
<reference evidence="3 4" key="1">
    <citation type="journal article" date="2013" name="Appl. Environ. Microbiol.">
        <title>Variation of the Virus-Related Elements within Syntenic Genomes of the Hyperthermophilic Archaeon Aeropyrum.</title>
        <authorList>
            <person name="Daifuku T."/>
            <person name="Yoshida T."/>
            <person name="Kitamura T."/>
            <person name="Kawaichi S."/>
            <person name="Inoue T."/>
            <person name="Nomura K."/>
            <person name="Yoshida Y."/>
            <person name="Kuno S."/>
            <person name="Sako Y."/>
        </authorList>
    </citation>
    <scope>NUCLEOTIDE SEQUENCE [LARGE SCALE GENOMIC DNA]</scope>
    <source>
        <strain evidence="3 4">SY1</strain>
    </source>
</reference>
<feature type="domain" description="ATPase of the ABC class C-terminal" evidence="1">
    <location>
        <begin position="169"/>
        <end position="426"/>
    </location>
</feature>
<dbReference type="InterPro" id="IPR046834">
    <property type="entry name" value="ABC_ATPase_C"/>
</dbReference>
<gene>
    <name evidence="3" type="ORF">ACAM_1134</name>
</gene>
<evidence type="ECO:0000259" key="2">
    <source>
        <dbReference type="Pfam" id="PF20446"/>
    </source>
</evidence>
<protein>
    <submittedName>
        <fullName evidence="3">Predicted ATPase of the ABC class</fullName>
    </submittedName>
</protein>
<dbReference type="GeneID" id="17110434"/>
<accession>U3TF58</accession>
<dbReference type="EMBL" id="AP012489">
    <property type="protein sequence ID" value="BAN90603.1"/>
    <property type="molecule type" value="Genomic_DNA"/>
</dbReference>
<evidence type="ECO:0000313" key="3">
    <source>
        <dbReference type="EMBL" id="BAN90603.1"/>
    </source>
</evidence>
<dbReference type="InterPro" id="IPR046833">
    <property type="entry name" value="ABC_N"/>
</dbReference>
<dbReference type="AlphaFoldDB" id="U3TF58"/>
<sequence length="558" mass="61328">MVGRVSIESVLRRIDRRGYKAYKDLAGASEDLGRMEVRVSRVQGDPFAPPSVIEVHVKRVKPPAGAHPVPYADYAHRLLSGILPRYSMRGVGEGGSGRLSVPTPSPIVIPRSAVEARPRNGEFWSLLFRVWAGLPSRGRRVLAGAARELLLDRLPRAVERVLEDLAGGDVERHISVWKDQEYIRSRLDDMGLYAFVGDGSILPRKCGGCWEPLEDAVPFESPPSMRVEIELPSGRVISGMGLPRGVTTITGPAFHGKTTLAEAIAHGVWNHIPGDGRELVVSDHMLAYVESENGRWVSCVDASPFIEALPGGADTRCFTTPDASGATSIAASIQEYVEAGASGVLFDEDQTATNIIHRDVWAEEITGKRTVNPLSDMAPSMKKAGLSMIAVASGAMPLLESSDRIVVMDEFRSRDATEKRLEASRVLREMGYRRVAKEYGRPAGRVVAEARVLEKPRVKGFVAEARNLKDRIDLRPLRQVEEEQQLSTAWRAASVIASRRGASIAGLAREISSRLWRWDYSMLTSKPGPEISYVRPLEIAFMVNRIPGLRACYGRYCG</sequence>
<dbReference type="RefSeq" id="WP_022541874.1">
    <property type="nucleotide sequence ID" value="NC_022521.1"/>
</dbReference>
<dbReference type="InterPro" id="IPR019195">
    <property type="entry name" value="ABC_ATPase_put"/>
</dbReference>